<evidence type="ECO:0000313" key="3">
    <source>
        <dbReference type="Proteomes" id="UP000712007"/>
    </source>
</evidence>
<evidence type="ECO:0008006" key="4">
    <source>
        <dbReference type="Google" id="ProtNLM"/>
    </source>
</evidence>
<name>A0A940IE97_9BACT</name>
<feature type="signal peptide" evidence="1">
    <location>
        <begin position="1"/>
        <end position="21"/>
    </location>
</feature>
<dbReference type="Gene3D" id="3.40.50.1460">
    <property type="match status" value="1"/>
</dbReference>
<keyword evidence="1" id="KW-0732">Signal</keyword>
<reference evidence="2" key="1">
    <citation type="submission" date="2020-10" db="EMBL/GenBank/DDBJ databases">
        <authorList>
            <person name="Gilroy R."/>
        </authorList>
    </citation>
    <scope>NUCLEOTIDE SEQUENCE</scope>
    <source>
        <strain evidence="2">3924</strain>
    </source>
</reference>
<comment type="caution">
    <text evidence="2">The sequence shown here is derived from an EMBL/GenBank/DDBJ whole genome shotgun (WGS) entry which is preliminary data.</text>
</comment>
<accession>A0A940IE97</accession>
<evidence type="ECO:0000313" key="2">
    <source>
        <dbReference type="EMBL" id="MBO8439141.1"/>
    </source>
</evidence>
<gene>
    <name evidence="2" type="ORF">IAC51_00645</name>
</gene>
<dbReference type="Proteomes" id="UP000712007">
    <property type="component" value="Unassembled WGS sequence"/>
</dbReference>
<sequence length="273" mass="31685">MKRIVFCTIFISAIISIFAQNATNALHQVIKHLNSDTSKVEIYEYGYMHQGDSIKLLRKTIVSKHNGYLFLVDDNPMANWDHTCRYIWVDSTQIYELKETQPPYLLNWRKVKSLCINDSINFKQHRSMQPLTQTLKSNTLDFLLVNDNKYAVIINGGANLYNNHRRYWNDCSAIFSTLKDIYQYKQENLYVLMSDGTSPSYDRCVNPYTMIFDSSPLDLNNDGVNDIKYSATKSNLKSVFNELSSILTEEDELFVFVTDHGFSSNGHSYINLW</sequence>
<proteinExistence type="predicted"/>
<dbReference type="EMBL" id="JADIMV010000014">
    <property type="protein sequence ID" value="MBO8439141.1"/>
    <property type="molecule type" value="Genomic_DNA"/>
</dbReference>
<organism evidence="2 3">
    <name type="scientific">Candidatus Aphodosoma intestinipullorum</name>
    <dbReference type="NCBI Taxonomy" id="2840674"/>
    <lineage>
        <taxon>Bacteria</taxon>
        <taxon>Pseudomonadati</taxon>
        <taxon>Bacteroidota</taxon>
        <taxon>Bacteroidia</taxon>
        <taxon>Bacteroidales</taxon>
        <taxon>Candidatus Aphodosoma</taxon>
    </lineage>
</organism>
<protein>
    <recommendedName>
        <fullName evidence="4">Sulfatase N-terminal domain-containing protein</fullName>
    </recommendedName>
</protein>
<reference evidence="2" key="2">
    <citation type="journal article" date="2021" name="PeerJ">
        <title>Extensive microbial diversity within the chicken gut microbiome revealed by metagenomics and culture.</title>
        <authorList>
            <person name="Gilroy R."/>
            <person name="Ravi A."/>
            <person name="Getino M."/>
            <person name="Pursley I."/>
            <person name="Horton D.L."/>
            <person name="Alikhan N.F."/>
            <person name="Baker D."/>
            <person name="Gharbi K."/>
            <person name="Hall N."/>
            <person name="Watson M."/>
            <person name="Adriaenssens E.M."/>
            <person name="Foster-Nyarko E."/>
            <person name="Jarju S."/>
            <person name="Secka A."/>
            <person name="Antonio M."/>
            <person name="Oren A."/>
            <person name="Chaudhuri R.R."/>
            <person name="La Ragione R."/>
            <person name="Hildebrand F."/>
            <person name="Pallen M.J."/>
        </authorList>
    </citation>
    <scope>NUCLEOTIDE SEQUENCE</scope>
    <source>
        <strain evidence="2">3924</strain>
    </source>
</reference>
<evidence type="ECO:0000256" key="1">
    <source>
        <dbReference type="SAM" id="SignalP"/>
    </source>
</evidence>
<dbReference type="AlphaFoldDB" id="A0A940IE97"/>
<feature type="chain" id="PRO_5036723955" description="Sulfatase N-terminal domain-containing protein" evidence="1">
    <location>
        <begin position="22"/>
        <end position="273"/>
    </location>
</feature>